<protein>
    <submittedName>
        <fullName evidence="2">Uncharacterized protein</fullName>
    </submittedName>
</protein>
<keyword evidence="1" id="KW-0472">Membrane</keyword>
<sequence length="267" mass="29270">MAVAVVLFILGTTDVCFNFYHNIVAFVLFTGPGGAESVFEDISNWVNVMRSVWWYMQALVSDAALAFSAVLLLPVLLWVATAVCAALELYHMFELKQAATIPSARKIQPYFHAVFSMSLAVNVITTALIVYRIWSMQKLSSEFFTKSWRGTGRVNLAHVNRIFVESALLYTLSVAVTLMTELANTNGNYGVSDVSLELAGVSFDLIIIRIWSGVSIEPTEQEIGNISGLADCEATPEKADFKDFQIGSLETITGGTNGLDVEQEMAV</sequence>
<keyword evidence="1" id="KW-1133">Transmembrane helix</keyword>
<reference evidence="2 3" key="1">
    <citation type="submission" date="2019-01" db="EMBL/GenBank/DDBJ databases">
        <title>Genome sequencing of the rare red list fungi Fomitopsis rosea.</title>
        <authorList>
            <person name="Buettner E."/>
            <person name="Kellner H."/>
        </authorList>
    </citation>
    <scope>NUCLEOTIDE SEQUENCE [LARGE SCALE GENOMIC DNA]</scope>
    <source>
        <strain evidence="2 3">DSM 105464</strain>
    </source>
</reference>
<dbReference type="AlphaFoldDB" id="A0A4Y9YDB6"/>
<name>A0A4Y9YDB6_9APHY</name>
<accession>A0A4Y9YDB6</accession>
<gene>
    <name evidence="2" type="ORF">EVJ58_g5218</name>
</gene>
<feature type="transmembrane region" description="Helical" evidence="1">
    <location>
        <begin position="63"/>
        <end position="90"/>
    </location>
</feature>
<organism evidence="2 3">
    <name type="scientific">Rhodofomes roseus</name>
    <dbReference type="NCBI Taxonomy" id="34475"/>
    <lineage>
        <taxon>Eukaryota</taxon>
        <taxon>Fungi</taxon>
        <taxon>Dikarya</taxon>
        <taxon>Basidiomycota</taxon>
        <taxon>Agaricomycotina</taxon>
        <taxon>Agaricomycetes</taxon>
        <taxon>Polyporales</taxon>
        <taxon>Rhodofomes</taxon>
    </lineage>
</organism>
<evidence type="ECO:0000256" key="1">
    <source>
        <dbReference type="SAM" id="Phobius"/>
    </source>
</evidence>
<evidence type="ECO:0000313" key="2">
    <source>
        <dbReference type="EMBL" id="TFY60335.1"/>
    </source>
</evidence>
<dbReference type="EMBL" id="SEKV01000259">
    <property type="protein sequence ID" value="TFY60335.1"/>
    <property type="molecule type" value="Genomic_DNA"/>
</dbReference>
<keyword evidence="1" id="KW-0812">Transmembrane</keyword>
<proteinExistence type="predicted"/>
<evidence type="ECO:0000313" key="3">
    <source>
        <dbReference type="Proteomes" id="UP000298390"/>
    </source>
</evidence>
<comment type="caution">
    <text evidence="2">The sequence shown here is derived from an EMBL/GenBank/DDBJ whole genome shotgun (WGS) entry which is preliminary data.</text>
</comment>
<dbReference type="Proteomes" id="UP000298390">
    <property type="component" value="Unassembled WGS sequence"/>
</dbReference>
<feature type="transmembrane region" description="Helical" evidence="1">
    <location>
        <begin position="110"/>
        <end position="134"/>
    </location>
</feature>